<dbReference type="Gene3D" id="1.10.132.20">
    <property type="entry name" value="Ribosome-recycling factor"/>
    <property type="match status" value="1"/>
</dbReference>
<comment type="similarity">
    <text evidence="1">Belongs to the RRF family.</text>
</comment>
<feature type="domain" description="Ribosome recycling factor" evidence="3">
    <location>
        <begin position="21"/>
        <end position="183"/>
    </location>
</feature>
<dbReference type="GO" id="GO:0043023">
    <property type="term" value="F:ribosomal large subunit binding"/>
    <property type="evidence" value="ECO:0007669"/>
    <property type="project" value="TreeGrafter"/>
</dbReference>
<dbReference type="EMBL" id="MHHS01000032">
    <property type="protein sequence ID" value="OGY36571.1"/>
    <property type="molecule type" value="Genomic_DNA"/>
</dbReference>
<name>A0A1G1X9M7_9BACT</name>
<dbReference type="FunFam" id="3.30.1360.40:FF:000001">
    <property type="entry name" value="Ribosome-recycling factor"/>
    <property type="match status" value="1"/>
</dbReference>
<dbReference type="PANTHER" id="PTHR20982">
    <property type="entry name" value="RIBOSOME RECYCLING FACTOR"/>
    <property type="match status" value="1"/>
</dbReference>
<dbReference type="InterPro" id="IPR002661">
    <property type="entry name" value="Ribosome_recyc_fac"/>
</dbReference>
<dbReference type="Pfam" id="PF01765">
    <property type="entry name" value="RRF"/>
    <property type="match status" value="1"/>
</dbReference>
<accession>A0A1G1X9M7</accession>
<evidence type="ECO:0000256" key="2">
    <source>
        <dbReference type="ARBA" id="ARBA00022917"/>
    </source>
</evidence>
<keyword evidence="2" id="KW-0648">Protein biosynthesis</keyword>
<dbReference type="Gene3D" id="3.30.1360.40">
    <property type="match status" value="1"/>
</dbReference>
<dbReference type="InterPro" id="IPR036191">
    <property type="entry name" value="RRF_sf"/>
</dbReference>
<dbReference type="Proteomes" id="UP000177941">
    <property type="component" value="Unassembled WGS sequence"/>
</dbReference>
<sequence length="186" mass="20781">MPIKHAEELFAETQLEAFGWFESEISGLRSGRVKPAIIEDISVEVYGSRNPIKAVASVSNMDARTLVVSPWDKSTIPAIEKAIVEANVGVMPTIDGAVLRLAFQSLTEEVRNQTIKALHAKAEETRIRMRKGRDEALKYLKNEKEAGKLSEDDFYGGKKHLDDLIGKAQEELQTRVTSKEQEIKTI</sequence>
<dbReference type="SUPFAM" id="SSF55194">
    <property type="entry name" value="Ribosome recycling factor, RRF"/>
    <property type="match status" value="1"/>
</dbReference>
<proteinExistence type="inferred from homology"/>
<gene>
    <name evidence="4" type="ORF">A3E36_03195</name>
</gene>
<dbReference type="InterPro" id="IPR023584">
    <property type="entry name" value="Ribosome_recyc_fac_dom"/>
</dbReference>
<evidence type="ECO:0000313" key="4">
    <source>
        <dbReference type="EMBL" id="OGY36571.1"/>
    </source>
</evidence>
<dbReference type="PANTHER" id="PTHR20982:SF3">
    <property type="entry name" value="MITOCHONDRIAL RIBOSOME RECYCLING FACTOR PSEUDO 1"/>
    <property type="match status" value="1"/>
</dbReference>
<comment type="caution">
    <text evidence="4">The sequence shown here is derived from an EMBL/GenBank/DDBJ whole genome shotgun (WGS) entry which is preliminary data.</text>
</comment>
<dbReference type="AlphaFoldDB" id="A0A1G1X9M7"/>
<reference evidence="4 5" key="1">
    <citation type="journal article" date="2016" name="Nat. Commun.">
        <title>Thousands of microbial genomes shed light on interconnected biogeochemical processes in an aquifer system.</title>
        <authorList>
            <person name="Anantharaman K."/>
            <person name="Brown C.T."/>
            <person name="Hug L.A."/>
            <person name="Sharon I."/>
            <person name="Castelle C.J."/>
            <person name="Probst A.J."/>
            <person name="Thomas B.C."/>
            <person name="Singh A."/>
            <person name="Wilkins M.J."/>
            <person name="Karaoz U."/>
            <person name="Brodie E.L."/>
            <person name="Williams K.H."/>
            <person name="Hubbard S.S."/>
            <person name="Banfield J.F."/>
        </authorList>
    </citation>
    <scope>NUCLEOTIDE SEQUENCE [LARGE SCALE GENOMIC DNA]</scope>
</reference>
<dbReference type="GO" id="GO:0006412">
    <property type="term" value="P:translation"/>
    <property type="evidence" value="ECO:0007669"/>
    <property type="project" value="UniProtKB-KW"/>
</dbReference>
<evidence type="ECO:0000313" key="5">
    <source>
        <dbReference type="Proteomes" id="UP000177941"/>
    </source>
</evidence>
<evidence type="ECO:0000256" key="1">
    <source>
        <dbReference type="ARBA" id="ARBA00005912"/>
    </source>
</evidence>
<organism evidence="4 5">
    <name type="scientific">Candidatus Andersenbacteria bacterium RIFCSPHIGHO2_12_FULL_45_11b</name>
    <dbReference type="NCBI Taxonomy" id="1797282"/>
    <lineage>
        <taxon>Bacteria</taxon>
        <taxon>Candidatus Anderseniibacteriota</taxon>
    </lineage>
</organism>
<evidence type="ECO:0000259" key="3">
    <source>
        <dbReference type="Pfam" id="PF01765"/>
    </source>
</evidence>
<protein>
    <recommendedName>
        <fullName evidence="3">Ribosome recycling factor domain-containing protein</fullName>
    </recommendedName>
</protein>